<evidence type="ECO:0000313" key="2">
    <source>
        <dbReference type="Proteomes" id="UP001162800"/>
    </source>
</evidence>
<dbReference type="RefSeq" id="WP_231042063.1">
    <property type="nucleotide sequence ID" value="NZ_CP106881.1"/>
</dbReference>
<proteinExistence type="predicted"/>
<organism evidence="1 2">
    <name type="scientific">Comamonas endophytica</name>
    <dbReference type="NCBI Taxonomy" id="2949090"/>
    <lineage>
        <taxon>Bacteria</taxon>
        <taxon>Pseudomonadati</taxon>
        <taxon>Pseudomonadota</taxon>
        <taxon>Betaproteobacteria</taxon>
        <taxon>Burkholderiales</taxon>
        <taxon>Comamonadaceae</taxon>
        <taxon>Comamonas</taxon>
    </lineage>
</organism>
<protein>
    <submittedName>
        <fullName evidence="1">Uncharacterized protein</fullName>
    </submittedName>
</protein>
<evidence type="ECO:0000313" key="1">
    <source>
        <dbReference type="EMBL" id="UYG50969.1"/>
    </source>
</evidence>
<keyword evidence="2" id="KW-1185">Reference proteome</keyword>
<name>A0ABY6G7F9_9BURK</name>
<dbReference type="Proteomes" id="UP001162800">
    <property type="component" value="Chromosome"/>
</dbReference>
<reference evidence="1" key="1">
    <citation type="submission" date="2022-09" db="EMBL/GenBank/DDBJ databases">
        <title>The complete genome of Acidovorax sp. 5MLIR.</title>
        <authorList>
            <person name="Liu L."/>
            <person name="Yue J."/>
            <person name="Yang F."/>
            <person name="Yuan J."/>
            <person name="Li L."/>
        </authorList>
    </citation>
    <scope>NUCLEOTIDE SEQUENCE</scope>
    <source>
        <strain evidence="1">5MLIR</strain>
    </source>
</reference>
<gene>
    <name evidence="1" type="ORF">M9799_12830</name>
</gene>
<dbReference type="EMBL" id="CP106881">
    <property type="protein sequence ID" value="UYG50969.1"/>
    <property type="molecule type" value="Genomic_DNA"/>
</dbReference>
<accession>A0ABY6G7F9</accession>
<sequence>MSEYDKCYRRRFSDDGGEYLLMPRDDDFSGFPELTDVPTRVVLSTPLHAESTPVAETSTEVENMVDAFFAFIAAKGNKAL</sequence>